<organism evidence="10 11">
    <name type="scientific">Lophiostoma macrostomum CBS 122681</name>
    <dbReference type="NCBI Taxonomy" id="1314788"/>
    <lineage>
        <taxon>Eukaryota</taxon>
        <taxon>Fungi</taxon>
        <taxon>Dikarya</taxon>
        <taxon>Ascomycota</taxon>
        <taxon>Pezizomycotina</taxon>
        <taxon>Dothideomycetes</taxon>
        <taxon>Pleosporomycetidae</taxon>
        <taxon>Pleosporales</taxon>
        <taxon>Lophiostomataceae</taxon>
        <taxon>Lophiostoma</taxon>
    </lineage>
</organism>
<dbReference type="EMBL" id="MU004332">
    <property type="protein sequence ID" value="KAF2656859.1"/>
    <property type="molecule type" value="Genomic_DNA"/>
</dbReference>
<comment type="subcellular location">
    <subcellularLocation>
        <location evidence="1 9">Nucleus</location>
    </subcellularLocation>
</comment>
<keyword evidence="5 9" id="KW-0010">Activator</keyword>
<dbReference type="PANTHER" id="PTHR35784:SF1">
    <property type="entry name" value="MEDIATOR OF RNA POLYMERASE II TRANSCRIPTION SUBUNIT 5"/>
    <property type="match status" value="1"/>
</dbReference>
<dbReference type="GO" id="GO:0016592">
    <property type="term" value="C:mediator complex"/>
    <property type="evidence" value="ECO:0007669"/>
    <property type="project" value="InterPro"/>
</dbReference>
<comment type="function">
    <text evidence="9">Component of the Mediator complex, a coactivator involved in the regulated transcription of nearly all RNA polymerase II-dependent genes. Mediator functions as a bridge to convey information from gene-specific regulatory proteins to the basal RNA polymerase II transcription machinery. Mediator is recruited to promoters by direct interactions with regulatory proteins and serves as a scaffold for the assembly of a functional preinitiation complex with RNA polymerase II and the general transcription factors.</text>
</comment>
<dbReference type="Pfam" id="PF08689">
    <property type="entry name" value="Med5"/>
    <property type="match status" value="1"/>
</dbReference>
<name>A0A6A6TA73_9PLEO</name>
<evidence type="ECO:0000256" key="5">
    <source>
        <dbReference type="ARBA" id="ARBA00023159"/>
    </source>
</evidence>
<evidence type="ECO:0000256" key="6">
    <source>
        <dbReference type="ARBA" id="ARBA00023163"/>
    </source>
</evidence>
<evidence type="ECO:0000256" key="9">
    <source>
        <dbReference type="RuleBase" id="RU364142"/>
    </source>
</evidence>
<evidence type="ECO:0000256" key="3">
    <source>
        <dbReference type="ARBA" id="ARBA00020628"/>
    </source>
</evidence>
<evidence type="ECO:0000256" key="4">
    <source>
        <dbReference type="ARBA" id="ARBA00023015"/>
    </source>
</evidence>
<evidence type="ECO:0000313" key="10">
    <source>
        <dbReference type="EMBL" id="KAF2656859.1"/>
    </source>
</evidence>
<evidence type="ECO:0000256" key="1">
    <source>
        <dbReference type="ARBA" id="ARBA00004123"/>
    </source>
</evidence>
<dbReference type="PANTHER" id="PTHR35784">
    <property type="entry name" value="MEDIATOR OF RNA POLYMERASE II TRANSCRIPTION SUBUNIT 5"/>
    <property type="match status" value="1"/>
</dbReference>
<evidence type="ECO:0000256" key="2">
    <source>
        <dbReference type="ARBA" id="ARBA00008782"/>
    </source>
</evidence>
<dbReference type="OrthoDB" id="5322661at2759"/>
<dbReference type="GO" id="GO:0006357">
    <property type="term" value="P:regulation of transcription by RNA polymerase II"/>
    <property type="evidence" value="ECO:0007669"/>
    <property type="project" value="InterPro"/>
</dbReference>
<evidence type="ECO:0000256" key="8">
    <source>
        <dbReference type="ARBA" id="ARBA00031256"/>
    </source>
</evidence>
<dbReference type="AlphaFoldDB" id="A0A6A6TA73"/>
<gene>
    <name evidence="9" type="primary">MED5</name>
    <name evidence="10" type="ORF">K491DRAFT_596225</name>
</gene>
<dbReference type="GO" id="GO:0003712">
    <property type="term" value="F:transcription coregulator activity"/>
    <property type="evidence" value="ECO:0007669"/>
    <property type="project" value="InterPro"/>
</dbReference>
<evidence type="ECO:0000256" key="7">
    <source>
        <dbReference type="ARBA" id="ARBA00023242"/>
    </source>
</evidence>
<comment type="similarity">
    <text evidence="2 9">Belongs to the Mediator complex subunit 5 family.</text>
</comment>
<keyword evidence="11" id="KW-1185">Reference proteome</keyword>
<keyword evidence="7 9" id="KW-0539">Nucleus</keyword>
<keyword evidence="4 9" id="KW-0805">Transcription regulation</keyword>
<evidence type="ECO:0000313" key="11">
    <source>
        <dbReference type="Proteomes" id="UP000799324"/>
    </source>
</evidence>
<keyword evidence="6 9" id="KW-0804">Transcription</keyword>
<comment type="subunit">
    <text evidence="9">Component of the Mediator complex.</text>
</comment>
<proteinExistence type="inferred from homology"/>
<dbReference type="InterPro" id="IPR014801">
    <property type="entry name" value="Mediator_Med5_fun"/>
</dbReference>
<reference evidence="10" key="1">
    <citation type="journal article" date="2020" name="Stud. Mycol.">
        <title>101 Dothideomycetes genomes: a test case for predicting lifestyles and emergence of pathogens.</title>
        <authorList>
            <person name="Haridas S."/>
            <person name="Albert R."/>
            <person name="Binder M."/>
            <person name="Bloem J."/>
            <person name="Labutti K."/>
            <person name="Salamov A."/>
            <person name="Andreopoulos B."/>
            <person name="Baker S."/>
            <person name="Barry K."/>
            <person name="Bills G."/>
            <person name="Bluhm B."/>
            <person name="Cannon C."/>
            <person name="Castanera R."/>
            <person name="Culley D."/>
            <person name="Daum C."/>
            <person name="Ezra D."/>
            <person name="Gonzalez J."/>
            <person name="Henrissat B."/>
            <person name="Kuo A."/>
            <person name="Liang C."/>
            <person name="Lipzen A."/>
            <person name="Lutzoni F."/>
            <person name="Magnuson J."/>
            <person name="Mondo S."/>
            <person name="Nolan M."/>
            <person name="Ohm R."/>
            <person name="Pangilinan J."/>
            <person name="Park H.-J."/>
            <person name="Ramirez L."/>
            <person name="Alfaro M."/>
            <person name="Sun H."/>
            <person name="Tritt A."/>
            <person name="Yoshinaga Y."/>
            <person name="Zwiers L.-H."/>
            <person name="Turgeon B."/>
            <person name="Goodwin S."/>
            <person name="Spatafora J."/>
            <person name="Crous P."/>
            <person name="Grigoriev I."/>
        </authorList>
    </citation>
    <scope>NUCLEOTIDE SEQUENCE</scope>
    <source>
        <strain evidence="10">CBS 122681</strain>
    </source>
</reference>
<protein>
    <recommendedName>
        <fullName evidence="3 9">Mediator of RNA polymerase II transcription subunit 5</fullName>
    </recommendedName>
    <alternativeName>
        <fullName evidence="8 9">Mediator complex subunit 5</fullName>
    </alternativeName>
</protein>
<sequence>MDPLSKPWSLFIDRCLQDRIGVEVFDAAVAQLYGKAPLPGKQLALLLLKPRSPAAVSIDPRVIVYVERLLASQRIDASDVLFAAFLYSRDQPPRAADEAAPSKDLHARWLNPPELEEILFHRLHKAFNSGERPASHVEGLRVVRLVSRWMTAMVTSHTSDSMIQAMAGIQQHPHQQSINIRDALGILVGGLIENGKILELLNHKLNKDTRKTFVESLSTFIPFLSQTSLQLANRLELSQKEHDFHDKSLSNINGDASENAGLEVAALQVEAVMDLPNLNTRAGLYIFLNSLLVARPLTDDFAIINYLHSRYKIDAQNMATELVTAAFDILANALYRSESSQTMFCLKSFLINKIPILLTQLSTSIYPMTPELCITQALSHVDPNAFPPFSQGLDDLMGNNNSLSDVRQDFLNACALHSLIPTNAVERLLGEAPMQGPPQTRYTKKDLLAQFKINYEKVNLFIDELENLDGNAGAIVGALVEFIANLCETQITMNLKTICNVLSRKPQAMDVLLQFASPASILRPLCVFLDEWRYEGDQAGEYQPLYDEFSAILILVLAFVHRYELTHNELGIGPDSFVVQLLVRGSHSKAPEDLSEEEGKHLGSWLRDLYDSDKEGLSNEVFASCRPQDFYMIVPTLFSQTVMACSADVLSLDSVKGGLEYLHETFLLPSLVGGLTWMASHALNQTHQDLDVVMQIFHKLIRSAPTSGDAAAMHSTIMSIVSSRLEKCFRTLKRRHPSRTDIDALLEANKSNLQYERSIYSSMSELEQWTNAPNNTLVTSLRHTVQQLSQWASAGALQPNPPNYTHRQLYASMKLLGSSKTVLAIVDEIKAQTDAGNGSAALDVGVSLICSPMIENSAITTDITVAAPPRTRMSLREMLKAEFENAASIIAKDPLAAETIVRLHRRVEVQLVAIAQAGLPTAQIDLPDVGMVDVQAQNAELDKALNDAAAATIAAASGDLQPDQEALHRSLDQHLDLTAASGGLDLSSMGVGATGTGDMSADLGALPVLDLSDMGGMSMDLGEDDDAWGLDFDNM</sequence>
<dbReference type="Proteomes" id="UP000799324">
    <property type="component" value="Unassembled WGS sequence"/>
</dbReference>
<accession>A0A6A6TA73</accession>